<sequence length="148" mass="16294">MTLKLNFPGLAPAIYQALASVNSALDASSLGKSLIDLVFLRISQINGCAFCVDKHAHDLLELGDNFQRLNSLVCWREAPCFSERERAALAWSEAMTGIAGKHVDEGLQQKLPMYFTEIELVDLAFAIGLMNAWNRVAIACGKSFSMRN</sequence>
<protein>
    <submittedName>
        <fullName evidence="2">Carboxymuconolactone decarboxylase family protein</fullName>
    </submittedName>
</protein>
<dbReference type="RefSeq" id="WP_186953827.1">
    <property type="nucleotide sequence ID" value="NZ_JACOFX010000005.1"/>
</dbReference>
<evidence type="ECO:0000313" key="2">
    <source>
        <dbReference type="EMBL" id="MBC3908272.1"/>
    </source>
</evidence>
<dbReference type="PANTHER" id="PTHR34846:SF10">
    <property type="entry name" value="CYTOPLASMIC PROTEIN"/>
    <property type="match status" value="1"/>
</dbReference>
<dbReference type="EMBL" id="JACOFX010000005">
    <property type="protein sequence ID" value="MBC3908272.1"/>
    <property type="molecule type" value="Genomic_DNA"/>
</dbReference>
<dbReference type="Pfam" id="PF02627">
    <property type="entry name" value="CMD"/>
    <property type="match status" value="1"/>
</dbReference>
<proteinExistence type="predicted"/>
<reference evidence="2 3" key="1">
    <citation type="submission" date="2020-08" db="EMBL/GenBank/DDBJ databases">
        <title>Novel species isolated from subtropical streams in China.</title>
        <authorList>
            <person name="Lu H."/>
        </authorList>
    </citation>
    <scope>NUCLEOTIDE SEQUENCE [LARGE SCALE GENOMIC DNA]</scope>
    <source>
        <strain evidence="2 3">NL8W</strain>
    </source>
</reference>
<comment type="caution">
    <text evidence="2">The sequence shown here is derived from an EMBL/GenBank/DDBJ whole genome shotgun (WGS) entry which is preliminary data.</text>
</comment>
<accession>A0ABR6Z927</accession>
<dbReference type="Proteomes" id="UP000646911">
    <property type="component" value="Unassembled WGS sequence"/>
</dbReference>
<organism evidence="2 3">
    <name type="scientific">Undibacterium umbellatum</name>
    <dbReference type="NCBI Taxonomy" id="2762300"/>
    <lineage>
        <taxon>Bacteria</taxon>
        <taxon>Pseudomonadati</taxon>
        <taxon>Pseudomonadota</taxon>
        <taxon>Betaproteobacteria</taxon>
        <taxon>Burkholderiales</taxon>
        <taxon>Oxalobacteraceae</taxon>
        <taxon>Undibacterium</taxon>
    </lineage>
</organism>
<keyword evidence="3" id="KW-1185">Reference proteome</keyword>
<dbReference type="PANTHER" id="PTHR34846">
    <property type="entry name" value="4-CARBOXYMUCONOLACTONE DECARBOXYLASE FAMILY PROTEIN (AFU_ORTHOLOGUE AFUA_6G11590)"/>
    <property type="match status" value="1"/>
</dbReference>
<dbReference type="NCBIfam" id="TIGR00778">
    <property type="entry name" value="ahpD_dom"/>
    <property type="match status" value="1"/>
</dbReference>
<feature type="domain" description="Carboxymuconolactone decarboxylase-like" evidence="1">
    <location>
        <begin position="12"/>
        <end position="93"/>
    </location>
</feature>
<evidence type="ECO:0000259" key="1">
    <source>
        <dbReference type="Pfam" id="PF02627"/>
    </source>
</evidence>
<dbReference type="InterPro" id="IPR029032">
    <property type="entry name" value="AhpD-like"/>
</dbReference>
<dbReference type="InterPro" id="IPR003779">
    <property type="entry name" value="CMD-like"/>
</dbReference>
<evidence type="ECO:0000313" key="3">
    <source>
        <dbReference type="Proteomes" id="UP000646911"/>
    </source>
</evidence>
<dbReference type="Gene3D" id="1.20.1290.10">
    <property type="entry name" value="AhpD-like"/>
    <property type="match status" value="1"/>
</dbReference>
<dbReference type="InterPro" id="IPR004675">
    <property type="entry name" value="AhpD_core"/>
</dbReference>
<name>A0ABR6Z927_9BURK</name>
<gene>
    <name evidence="2" type="ORF">H8L47_11965</name>
</gene>
<dbReference type="SUPFAM" id="SSF69118">
    <property type="entry name" value="AhpD-like"/>
    <property type="match status" value="1"/>
</dbReference>